<dbReference type="EMBL" id="JBHUIV010000010">
    <property type="protein sequence ID" value="MFD2201098.1"/>
    <property type="molecule type" value="Genomic_DNA"/>
</dbReference>
<dbReference type="Proteomes" id="UP001597414">
    <property type="component" value="Unassembled WGS sequence"/>
</dbReference>
<sequence length="150" mass="15591">MIQDILKNLSPELISGLTNQVGLNFNQANEALNTTKESLVNSLSKEVTSGNFDGILNMLNAGANASKSPLFDSIAGNLTKNYISKIGLSPQIAGMVTSFVLPKIISTLTNSKSGSFGQADLIKMIGQEAGGSLGDKASSLLKGGLGNLFK</sequence>
<dbReference type="Pfam" id="PF06078">
    <property type="entry name" value="DUF937"/>
    <property type="match status" value="2"/>
</dbReference>
<accession>A0ABW5B5G5</accession>
<organism evidence="1 2">
    <name type="scientific">Shivajiella indica</name>
    <dbReference type="NCBI Taxonomy" id="872115"/>
    <lineage>
        <taxon>Bacteria</taxon>
        <taxon>Pseudomonadati</taxon>
        <taxon>Bacteroidota</taxon>
        <taxon>Cytophagia</taxon>
        <taxon>Cytophagales</taxon>
        <taxon>Cyclobacteriaceae</taxon>
        <taxon>Shivajiella</taxon>
    </lineage>
</organism>
<evidence type="ECO:0000313" key="2">
    <source>
        <dbReference type="Proteomes" id="UP001597414"/>
    </source>
</evidence>
<proteinExistence type="predicted"/>
<protein>
    <submittedName>
        <fullName evidence="1">DUF937 domain-containing protein</fullName>
    </submittedName>
</protein>
<name>A0ABW5B5G5_9BACT</name>
<dbReference type="InterPro" id="IPR009282">
    <property type="entry name" value="DUF937"/>
</dbReference>
<keyword evidence="2" id="KW-1185">Reference proteome</keyword>
<evidence type="ECO:0000313" key="1">
    <source>
        <dbReference type="EMBL" id="MFD2201098.1"/>
    </source>
</evidence>
<comment type="caution">
    <text evidence="1">The sequence shown here is derived from an EMBL/GenBank/DDBJ whole genome shotgun (WGS) entry which is preliminary data.</text>
</comment>
<reference evidence="2" key="1">
    <citation type="journal article" date="2019" name="Int. J. Syst. Evol. Microbiol.">
        <title>The Global Catalogue of Microorganisms (GCM) 10K type strain sequencing project: providing services to taxonomists for standard genome sequencing and annotation.</title>
        <authorList>
            <consortium name="The Broad Institute Genomics Platform"/>
            <consortium name="The Broad Institute Genome Sequencing Center for Infectious Disease"/>
            <person name="Wu L."/>
            <person name="Ma J."/>
        </authorList>
    </citation>
    <scope>NUCLEOTIDE SEQUENCE [LARGE SCALE GENOMIC DNA]</scope>
    <source>
        <strain evidence="2">KCTC 19812</strain>
    </source>
</reference>
<dbReference type="RefSeq" id="WP_380800997.1">
    <property type="nucleotide sequence ID" value="NZ_JBHUIV010000010.1"/>
</dbReference>
<gene>
    <name evidence="1" type="ORF">ACFSKV_05945</name>
</gene>